<dbReference type="InterPro" id="IPR000008">
    <property type="entry name" value="C2_dom"/>
</dbReference>
<dbReference type="SUPFAM" id="SSF49562">
    <property type="entry name" value="C2 domain (Calcium/lipid-binding domain, CaLB)"/>
    <property type="match status" value="2"/>
</dbReference>
<dbReference type="GO" id="GO:0071277">
    <property type="term" value="P:cellular response to calcium ion"/>
    <property type="evidence" value="ECO:0007669"/>
    <property type="project" value="TreeGrafter"/>
</dbReference>
<name>A0AAD2CG34_9STRA</name>
<dbReference type="PROSITE" id="PS50004">
    <property type="entry name" value="C2"/>
    <property type="match status" value="2"/>
</dbReference>
<proteinExistence type="inferred from homology"/>
<evidence type="ECO:0000256" key="2">
    <source>
        <dbReference type="ARBA" id="ARBA00022737"/>
    </source>
</evidence>
<dbReference type="InterPro" id="IPR002035">
    <property type="entry name" value="VWF_A"/>
</dbReference>
<feature type="domain" description="C2" evidence="4">
    <location>
        <begin position="1"/>
        <end position="123"/>
    </location>
</feature>
<reference evidence="6" key="1">
    <citation type="submission" date="2023-08" db="EMBL/GenBank/DDBJ databases">
        <authorList>
            <person name="Audoor S."/>
            <person name="Bilcke G."/>
        </authorList>
    </citation>
    <scope>NUCLEOTIDE SEQUENCE</scope>
</reference>
<feature type="region of interest" description="Disordered" evidence="3">
    <location>
        <begin position="312"/>
        <end position="344"/>
    </location>
</feature>
<keyword evidence="7" id="KW-1185">Reference proteome</keyword>
<dbReference type="InterPro" id="IPR010734">
    <property type="entry name" value="Copine_C"/>
</dbReference>
<dbReference type="EMBL" id="CAKOGP040000036">
    <property type="protein sequence ID" value="CAJ1928316.1"/>
    <property type="molecule type" value="Genomic_DNA"/>
</dbReference>
<dbReference type="Proteomes" id="UP001295423">
    <property type="component" value="Unassembled WGS sequence"/>
</dbReference>
<accession>A0AAD2CG34</accession>
<dbReference type="InterPro" id="IPR036465">
    <property type="entry name" value="vWFA_dom_sf"/>
</dbReference>
<dbReference type="GO" id="GO:0005544">
    <property type="term" value="F:calcium-dependent phospholipid binding"/>
    <property type="evidence" value="ECO:0007669"/>
    <property type="project" value="InterPro"/>
</dbReference>
<dbReference type="SMART" id="SM00239">
    <property type="entry name" value="C2"/>
    <property type="match status" value="2"/>
</dbReference>
<dbReference type="SUPFAM" id="SSF53300">
    <property type="entry name" value="vWA-like"/>
    <property type="match status" value="1"/>
</dbReference>
<dbReference type="PROSITE" id="PS50234">
    <property type="entry name" value="VWFA"/>
    <property type="match status" value="1"/>
</dbReference>
<evidence type="ECO:0000313" key="7">
    <source>
        <dbReference type="Proteomes" id="UP001295423"/>
    </source>
</evidence>
<dbReference type="Pfam" id="PF07002">
    <property type="entry name" value="Copine"/>
    <property type="match status" value="1"/>
</dbReference>
<sequence>MTRLQLSLNAKGLKNLSAFYNKSDPFAVVTVRGDHKDNTPEIVGRTEVCFNNLNPKWATIVFLENYEFGVPCYIEVGVFDFDSKTVGQSENRLRLNDAVKNLNVVCDASSRDLLRNGKYPHRVMGTALFEVGDILASRGNVGSKKLQSGGTIYAQIERSRESGKKGQFKFKLRAFKLRNVQKFGSTSSPFFELSRKVDRPSGATWVKVYQSNVVRSDLHPIWQEALLDIETICNGDLDRAMKISVWDHRRRGNHKFIGEFETTVNLLVKSQNMDGEIVTFDLRKQDKHTGHCEALKASLVGVVDVDGNAIENTNDEHEENGGGGGGTSAEQLNGGPSPPLPLQEQPEFIDYLTGGCQISLAVAIDFTSSNGDPRKHGTPHFFHPPESDEWNDYEKAIFAVGSILAKFDTDQQFPVWGFGAKYNNVVRHCFQCGAEVEVDGVQGIMDAYRGVFRTPLTMSYPTRFTEVIETAAAYAQHEQEEASEVGQLSYTILLILTAGNVEDVEATKQRLIAASNEPLSVVIVGIGKTNFEGMDFLDNFHHNGGESRDITKFVQFNDYQNYNALTQAVLDEIPHQLVDYFLSRGILPGKVDDEFETLDSEILPPDDDERTLTFLG</sequence>
<dbReference type="InterPro" id="IPR035892">
    <property type="entry name" value="C2_domain_sf"/>
</dbReference>
<organism evidence="6 7">
    <name type="scientific">Cylindrotheca closterium</name>
    <dbReference type="NCBI Taxonomy" id="2856"/>
    <lineage>
        <taxon>Eukaryota</taxon>
        <taxon>Sar</taxon>
        <taxon>Stramenopiles</taxon>
        <taxon>Ochrophyta</taxon>
        <taxon>Bacillariophyta</taxon>
        <taxon>Bacillariophyceae</taxon>
        <taxon>Bacillariophycidae</taxon>
        <taxon>Bacillariales</taxon>
        <taxon>Bacillariaceae</taxon>
        <taxon>Cylindrotheca</taxon>
    </lineage>
</organism>
<evidence type="ECO:0000313" key="6">
    <source>
        <dbReference type="EMBL" id="CAJ1928316.1"/>
    </source>
</evidence>
<dbReference type="CDD" id="cd04047">
    <property type="entry name" value="C2B_Copine"/>
    <property type="match status" value="1"/>
</dbReference>
<dbReference type="PANTHER" id="PTHR10857">
    <property type="entry name" value="COPINE"/>
    <property type="match status" value="1"/>
</dbReference>
<dbReference type="PANTHER" id="PTHR10857:SF106">
    <property type="entry name" value="C2 DOMAIN-CONTAINING PROTEIN"/>
    <property type="match status" value="1"/>
</dbReference>
<dbReference type="InterPro" id="IPR037768">
    <property type="entry name" value="C2B_Copine"/>
</dbReference>
<dbReference type="Pfam" id="PF00168">
    <property type="entry name" value="C2"/>
    <property type="match status" value="2"/>
</dbReference>
<evidence type="ECO:0000259" key="5">
    <source>
        <dbReference type="PROSITE" id="PS50234"/>
    </source>
</evidence>
<evidence type="ECO:0000256" key="1">
    <source>
        <dbReference type="ARBA" id="ARBA00009048"/>
    </source>
</evidence>
<comment type="caution">
    <text evidence="6">The sequence shown here is derived from an EMBL/GenBank/DDBJ whole genome shotgun (WGS) entry which is preliminary data.</text>
</comment>
<gene>
    <name evidence="6" type="ORF">CYCCA115_LOCUS1440</name>
</gene>
<keyword evidence="2" id="KW-0677">Repeat</keyword>
<evidence type="ECO:0000259" key="4">
    <source>
        <dbReference type="PROSITE" id="PS50004"/>
    </source>
</evidence>
<comment type="similarity">
    <text evidence="1">Belongs to the copine family.</text>
</comment>
<dbReference type="Gene3D" id="2.60.40.150">
    <property type="entry name" value="C2 domain"/>
    <property type="match status" value="2"/>
</dbReference>
<feature type="domain" description="C2" evidence="4">
    <location>
        <begin position="148"/>
        <end position="277"/>
    </location>
</feature>
<protein>
    <recommendedName>
        <fullName evidence="8">C2 domain-containing protein</fullName>
    </recommendedName>
</protein>
<dbReference type="AlphaFoldDB" id="A0AAD2CG34"/>
<feature type="domain" description="VWFA" evidence="5">
    <location>
        <begin position="359"/>
        <end position="573"/>
    </location>
</feature>
<dbReference type="InterPro" id="IPR045052">
    <property type="entry name" value="Copine"/>
</dbReference>
<dbReference type="GO" id="GO:0005886">
    <property type="term" value="C:plasma membrane"/>
    <property type="evidence" value="ECO:0007669"/>
    <property type="project" value="TreeGrafter"/>
</dbReference>
<evidence type="ECO:0000256" key="3">
    <source>
        <dbReference type="SAM" id="MobiDB-lite"/>
    </source>
</evidence>
<evidence type="ECO:0008006" key="8">
    <source>
        <dbReference type="Google" id="ProtNLM"/>
    </source>
</evidence>